<dbReference type="AlphaFoldDB" id="A0A6A6IQ38"/>
<sequence length="491" mass="55512">MTILEDLPDELLLKIAGSTRWNEDRPMSGVCNLALVSRRFRNIAQESLYRSPYIADSYKYRQCRVLQFLRTILDRRDLLAKVKEVFVVVRHREVPLPKGADFMAVKEECICLLGLKADIDFEGIRLNYEPALVGLMLHILPPLDELEIYIKTRKGVVDLDVAGLLFGTYRFKSLTAVRGLSRLRKLSLWSGPFHGDWLRIPSLRKVKLGSGCRPMSGTYQGINSTVSEVVLHVNTQVLLLPSSYTQLGELLEAFSCPETLSLSVDNAPMAYDVNGHPRSLEILGTSPGMFGDCQLLVDALGKVSHSLRQLQVVAEHVDWRATEWLDLIAPASSLTHFPQLKNLTVHQEFLLDRFTWTELPYLSISEILPGSLAYLDIINPTASIRGFLGQVPPIAPSHFPSLKNIQLSADDDRGCSFLWFWRDNHPVWKSLEEIGILVAVRHVSRLREKQYYDQLNSQDGTNYQLEDPGKELKDDFQDKAVIGVVDFLNAL</sequence>
<evidence type="ECO:0000313" key="2">
    <source>
        <dbReference type="EMBL" id="KAF2251710.1"/>
    </source>
</evidence>
<gene>
    <name evidence="2" type="ORF">BU26DRAFT_561518</name>
</gene>
<dbReference type="Pfam" id="PF12937">
    <property type="entry name" value="F-box-like"/>
    <property type="match status" value="1"/>
</dbReference>
<evidence type="ECO:0000259" key="1">
    <source>
        <dbReference type="Pfam" id="PF12937"/>
    </source>
</evidence>
<dbReference type="GeneID" id="54586248"/>
<feature type="domain" description="F-box" evidence="1">
    <location>
        <begin position="4"/>
        <end position="54"/>
    </location>
</feature>
<proteinExistence type="predicted"/>
<dbReference type="Gene3D" id="1.20.1280.50">
    <property type="match status" value="1"/>
</dbReference>
<keyword evidence="3" id="KW-1185">Reference proteome</keyword>
<accession>A0A6A6IQ38</accession>
<organism evidence="2 3">
    <name type="scientific">Trematosphaeria pertusa</name>
    <dbReference type="NCBI Taxonomy" id="390896"/>
    <lineage>
        <taxon>Eukaryota</taxon>
        <taxon>Fungi</taxon>
        <taxon>Dikarya</taxon>
        <taxon>Ascomycota</taxon>
        <taxon>Pezizomycotina</taxon>
        <taxon>Dothideomycetes</taxon>
        <taxon>Pleosporomycetidae</taxon>
        <taxon>Pleosporales</taxon>
        <taxon>Massarineae</taxon>
        <taxon>Trematosphaeriaceae</taxon>
        <taxon>Trematosphaeria</taxon>
    </lineage>
</organism>
<protein>
    <recommendedName>
        <fullName evidence="1">F-box domain-containing protein</fullName>
    </recommendedName>
</protein>
<name>A0A6A6IQ38_9PLEO</name>
<dbReference type="InterPro" id="IPR001810">
    <property type="entry name" value="F-box_dom"/>
</dbReference>
<reference evidence="2" key="1">
    <citation type="journal article" date="2020" name="Stud. Mycol.">
        <title>101 Dothideomycetes genomes: a test case for predicting lifestyles and emergence of pathogens.</title>
        <authorList>
            <person name="Haridas S."/>
            <person name="Albert R."/>
            <person name="Binder M."/>
            <person name="Bloem J."/>
            <person name="Labutti K."/>
            <person name="Salamov A."/>
            <person name="Andreopoulos B."/>
            <person name="Baker S."/>
            <person name="Barry K."/>
            <person name="Bills G."/>
            <person name="Bluhm B."/>
            <person name="Cannon C."/>
            <person name="Castanera R."/>
            <person name="Culley D."/>
            <person name="Daum C."/>
            <person name="Ezra D."/>
            <person name="Gonzalez J."/>
            <person name="Henrissat B."/>
            <person name="Kuo A."/>
            <person name="Liang C."/>
            <person name="Lipzen A."/>
            <person name="Lutzoni F."/>
            <person name="Magnuson J."/>
            <person name="Mondo S."/>
            <person name="Nolan M."/>
            <person name="Ohm R."/>
            <person name="Pangilinan J."/>
            <person name="Park H.-J."/>
            <person name="Ramirez L."/>
            <person name="Alfaro M."/>
            <person name="Sun H."/>
            <person name="Tritt A."/>
            <person name="Yoshinaga Y."/>
            <person name="Zwiers L.-H."/>
            <person name="Turgeon B."/>
            <person name="Goodwin S."/>
            <person name="Spatafora J."/>
            <person name="Crous P."/>
            <person name="Grigoriev I."/>
        </authorList>
    </citation>
    <scope>NUCLEOTIDE SEQUENCE</scope>
    <source>
        <strain evidence="2">CBS 122368</strain>
    </source>
</reference>
<evidence type="ECO:0000313" key="3">
    <source>
        <dbReference type="Proteomes" id="UP000800094"/>
    </source>
</evidence>
<dbReference type="OrthoDB" id="3800724at2759"/>
<dbReference type="RefSeq" id="XP_033686714.1">
    <property type="nucleotide sequence ID" value="XM_033832918.1"/>
</dbReference>
<dbReference type="EMBL" id="ML987192">
    <property type="protein sequence ID" value="KAF2251710.1"/>
    <property type="molecule type" value="Genomic_DNA"/>
</dbReference>
<dbReference type="Proteomes" id="UP000800094">
    <property type="component" value="Unassembled WGS sequence"/>
</dbReference>